<name>A0A9X3MUY1_9ACTN</name>
<dbReference type="GO" id="GO:0004674">
    <property type="term" value="F:protein serine/threonine kinase activity"/>
    <property type="evidence" value="ECO:0007669"/>
    <property type="project" value="UniProtKB-KW"/>
</dbReference>
<evidence type="ECO:0000256" key="3">
    <source>
        <dbReference type="ARBA" id="ARBA00022679"/>
    </source>
</evidence>
<proteinExistence type="predicted"/>
<keyword evidence="10" id="KW-1185">Reference proteome</keyword>
<evidence type="ECO:0000256" key="2">
    <source>
        <dbReference type="ARBA" id="ARBA00022527"/>
    </source>
</evidence>
<evidence type="ECO:0000259" key="8">
    <source>
        <dbReference type="PROSITE" id="PS50011"/>
    </source>
</evidence>
<dbReference type="SMART" id="SM00220">
    <property type="entry name" value="S_TKc"/>
    <property type="match status" value="1"/>
</dbReference>
<accession>A0A9X3MUY1</accession>
<dbReference type="InterPro" id="IPR000719">
    <property type="entry name" value="Prot_kinase_dom"/>
</dbReference>
<feature type="binding site" evidence="7">
    <location>
        <position position="45"/>
    </location>
    <ligand>
        <name>ATP</name>
        <dbReference type="ChEBI" id="CHEBI:30616"/>
    </ligand>
</feature>
<evidence type="ECO:0000256" key="4">
    <source>
        <dbReference type="ARBA" id="ARBA00022741"/>
    </source>
</evidence>
<dbReference type="PROSITE" id="PS00107">
    <property type="entry name" value="PROTEIN_KINASE_ATP"/>
    <property type="match status" value="1"/>
</dbReference>
<keyword evidence="4 7" id="KW-0547">Nucleotide-binding</keyword>
<dbReference type="PROSITE" id="PS00108">
    <property type="entry name" value="PROTEIN_KINASE_ST"/>
    <property type="match status" value="1"/>
</dbReference>
<protein>
    <recommendedName>
        <fullName evidence="1">non-specific serine/threonine protein kinase</fullName>
        <ecNumber evidence="1">2.7.11.1</ecNumber>
    </recommendedName>
</protein>
<keyword evidence="6 7" id="KW-0067">ATP-binding</keyword>
<dbReference type="RefSeq" id="WP_270041641.1">
    <property type="nucleotide sequence ID" value="NZ_JAPDOD010000018.1"/>
</dbReference>
<dbReference type="InterPro" id="IPR017441">
    <property type="entry name" value="Protein_kinase_ATP_BS"/>
</dbReference>
<keyword evidence="3" id="KW-0808">Transferase</keyword>
<dbReference type="CDD" id="cd14014">
    <property type="entry name" value="STKc_PknB_like"/>
    <property type="match status" value="1"/>
</dbReference>
<evidence type="ECO:0000313" key="10">
    <source>
        <dbReference type="Proteomes" id="UP001149140"/>
    </source>
</evidence>
<dbReference type="Gene3D" id="1.10.510.10">
    <property type="entry name" value="Transferase(Phosphotransferase) domain 1"/>
    <property type="match status" value="1"/>
</dbReference>
<dbReference type="EC" id="2.7.11.1" evidence="1"/>
<reference evidence="9" key="1">
    <citation type="submission" date="2022-10" db="EMBL/GenBank/DDBJ databases">
        <title>The WGS of Solirubrobacter ginsenosidimutans DSM 21036.</title>
        <authorList>
            <person name="Jiang Z."/>
        </authorList>
    </citation>
    <scope>NUCLEOTIDE SEQUENCE</scope>
    <source>
        <strain evidence="9">DSM 21036</strain>
    </source>
</reference>
<feature type="domain" description="Protein kinase" evidence="8">
    <location>
        <begin position="17"/>
        <end position="277"/>
    </location>
</feature>
<dbReference type="Gene3D" id="3.30.200.20">
    <property type="entry name" value="Phosphorylase Kinase, domain 1"/>
    <property type="match status" value="1"/>
</dbReference>
<dbReference type="SUPFAM" id="SSF56112">
    <property type="entry name" value="Protein kinase-like (PK-like)"/>
    <property type="match status" value="1"/>
</dbReference>
<dbReference type="PANTHER" id="PTHR43289:SF6">
    <property type="entry name" value="SERINE_THREONINE-PROTEIN KINASE NEKL-3"/>
    <property type="match status" value="1"/>
</dbReference>
<evidence type="ECO:0000256" key="5">
    <source>
        <dbReference type="ARBA" id="ARBA00022777"/>
    </source>
</evidence>
<dbReference type="Proteomes" id="UP001149140">
    <property type="component" value="Unassembled WGS sequence"/>
</dbReference>
<evidence type="ECO:0000313" key="9">
    <source>
        <dbReference type="EMBL" id="MDA0162401.1"/>
    </source>
</evidence>
<evidence type="ECO:0000256" key="1">
    <source>
        <dbReference type="ARBA" id="ARBA00012513"/>
    </source>
</evidence>
<dbReference type="AlphaFoldDB" id="A0A9X3MUY1"/>
<sequence>MPEIALEPRPGDSVGPYRITRTIGRGRMGVVFEGVADGGDPVAIKVVTTELSQDEVFVRRFQREVAAAQKISHPNVVPVLGAGEEGGLPYLVQALIAGGSLHDRLVKDGSLDLATTIRLLRGPAEGIDALHASGLVHRDIKPGNILLDGETAYVTDFGLAKDSQASNLTRPGQALGSLDYMAPEQIRGEEVSAATDIYALGCMIHECITGTPPFGGRPSMRVLFAHLQEDPPDLSEANKNITPAVAKAINKAMEKEAEDRPASAAGYIASIARAAGL</sequence>
<keyword evidence="2 9" id="KW-0723">Serine/threonine-protein kinase</keyword>
<dbReference type="Pfam" id="PF00069">
    <property type="entry name" value="Pkinase"/>
    <property type="match status" value="1"/>
</dbReference>
<dbReference type="GO" id="GO:0005524">
    <property type="term" value="F:ATP binding"/>
    <property type="evidence" value="ECO:0007669"/>
    <property type="project" value="UniProtKB-UniRule"/>
</dbReference>
<organism evidence="9 10">
    <name type="scientific">Solirubrobacter ginsenosidimutans</name>
    <dbReference type="NCBI Taxonomy" id="490573"/>
    <lineage>
        <taxon>Bacteria</taxon>
        <taxon>Bacillati</taxon>
        <taxon>Actinomycetota</taxon>
        <taxon>Thermoleophilia</taxon>
        <taxon>Solirubrobacterales</taxon>
        <taxon>Solirubrobacteraceae</taxon>
        <taxon>Solirubrobacter</taxon>
    </lineage>
</organism>
<dbReference type="EMBL" id="JAPDOD010000018">
    <property type="protein sequence ID" value="MDA0162401.1"/>
    <property type="molecule type" value="Genomic_DNA"/>
</dbReference>
<dbReference type="InterPro" id="IPR008271">
    <property type="entry name" value="Ser/Thr_kinase_AS"/>
</dbReference>
<comment type="caution">
    <text evidence="9">The sequence shown here is derived from an EMBL/GenBank/DDBJ whole genome shotgun (WGS) entry which is preliminary data.</text>
</comment>
<dbReference type="PANTHER" id="PTHR43289">
    <property type="entry name" value="MITOGEN-ACTIVATED PROTEIN KINASE KINASE KINASE 20-RELATED"/>
    <property type="match status" value="1"/>
</dbReference>
<dbReference type="PIRSF" id="PIRSF000654">
    <property type="entry name" value="Integrin-linked_kinase"/>
    <property type="match status" value="1"/>
</dbReference>
<evidence type="ECO:0000256" key="6">
    <source>
        <dbReference type="ARBA" id="ARBA00022840"/>
    </source>
</evidence>
<evidence type="ECO:0000256" key="7">
    <source>
        <dbReference type="PROSITE-ProRule" id="PRU10141"/>
    </source>
</evidence>
<gene>
    <name evidence="9" type="ORF">OM076_19165</name>
</gene>
<dbReference type="InterPro" id="IPR011009">
    <property type="entry name" value="Kinase-like_dom_sf"/>
</dbReference>
<keyword evidence="5 9" id="KW-0418">Kinase</keyword>
<dbReference type="PROSITE" id="PS50011">
    <property type="entry name" value="PROTEIN_KINASE_DOM"/>
    <property type="match status" value="1"/>
</dbReference>